<dbReference type="Gene3D" id="1.20.1280.290">
    <property type="match status" value="2"/>
</dbReference>
<dbReference type="Pfam" id="PF03083">
    <property type="entry name" value="MtN3_slv"/>
    <property type="match status" value="2"/>
</dbReference>
<name>V4LT11_EUTSA</name>
<evidence type="ECO:0000256" key="9">
    <source>
        <dbReference type="RuleBase" id="RU910715"/>
    </source>
</evidence>
<dbReference type="OrthoDB" id="409725at2759"/>
<feature type="transmembrane region" description="Helical" evidence="9">
    <location>
        <begin position="133"/>
        <end position="154"/>
    </location>
</feature>
<dbReference type="Gramene" id="ESQ46969">
    <property type="protein sequence ID" value="ESQ46969"/>
    <property type="gene ID" value="EUTSA_v10027903mg"/>
</dbReference>
<dbReference type="GO" id="GO:0052543">
    <property type="term" value="P:callose deposition in cell wall"/>
    <property type="evidence" value="ECO:0007669"/>
    <property type="project" value="EnsemblPlants"/>
</dbReference>
<dbReference type="GO" id="GO:0012505">
    <property type="term" value="C:endomembrane system"/>
    <property type="evidence" value="ECO:0007669"/>
    <property type="project" value="UniProtKB-SubCell"/>
</dbReference>
<evidence type="ECO:0000256" key="5">
    <source>
        <dbReference type="ARBA" id="ARBA00022692"/>
    </source>
</evidence>
<keyword evidence="6" id="KW-0677">Repeat</keyword>
<organism evidence="10 11">
    <name type="scientific">Eutrema salsugineum</name>
    <name type="common">Saltwater cress</name>
    <name type="synonym">Sisymbrium salsugineum</name>
    <dbReference type="NCBI Taxonomy" id="72664"/>
    <lineage>
        <taxon>Eukaryota</taxon>
        <taxon>Viridiplantae</taxon>
        <taxon>Streptophyta</taxon>
        <taxon>Embryophyta</taxon>
        <taxon>Tracheophyta</taxon>
        <taxon>Spermatophyta</taxon>
        <taxon>Magnoliopsida</taxon>
        <taxon>eudicotyledons</taxon>
        <taxon>Gunneridae</taxon>
        <taxon>Pentapetalae</taxon>
        <taxon>rosids</taxon>
        <taxon>malvids</taxon>
        <taxon>Brassicales</taxon>
        <taxon>Brassicaceae</taxon>
        <taxon>Eutremeae</taxon>
        <taxon>Eutrema</taxon>
    </lineage>
</organism>
<evidence type="ECO:0000256" key="6">
    <source>
        <dbReference type="ARBA" id="ARBA00022737"/>
    </source>
</evidence>
<dbReference type="GO" id="GO:0051260">
    <property type="term" value="P:protein homooligomerization"/>
    <property type="evidence" value="ECO:0007669"/>
    <property type="project" value="EnsemblPlants"/>
</dbReference>
<dbReference type="GO" id="GO:0005886">
    <property type="term" value="C:plasma membrane"/>
    <property type="evidence" value="ECO:0007669"/>
    <property type="project" value="UniProtKB-SubCell"/>
</dbReference>
<feature type="transmembrane region" description="Helical" evidence="9">
    <location>
        <begin position="70"/>
        <end position="92"/>
    </location>
</feature>
<keyword evidence="5 9" id="KW-0812">Transmembrane</keyword>
<reference evidence="10 11" key="1">
    <citation type="journal article" date="2013" name="Front. Plant Sci.">
        <title>The Reference Genome of the Halophytic Plant Eutrema salsugineum.</title>
        <authorList>
            <person name="Yang R."/>
            <person name="Jarvis D.E."/>
            <person name="Chen H."/>
            <person name="Beilstein M.A."/>
            <person name="Grimwood J."/>
            <person name="Jenkins J."/>
            <person name="Shu S."/>
            <person name="Prochnik S."/>
            <person name="Xin M."/>
            <person name="Ma C."/>
            <person name="Schmutz J."/>
            <person name="Wing R.A."/>
            <person name="Mitchell-Olds T."/>
            <person name="Schumaker K.S."/>
            <person name="Wang X."/>
        </authorList>
    </citation>
    <scope>NUCLEOTIDE SEQUENCE [LARGE SCALE GENOMIC DNA]</scope>
</reference>
<dbReference type="FunFam" id="1.20.1280.290:FF:000002">
    <property type="entry name" value="Bidirectional sugar transporter SWEET"/>
    <property type="match status" value="1"/>
</dbReference>
<dbReference type="PANTHER" id="PTHR10791">
    <property type="entry name" value="RAG1-ACTIVATING PROTEIN 1"/>
    <property type="match status" value="1"/>
</dbReference>
<keyword evidence="4 9" id="KW-0762">Sugar transport</keyword>
<dbReference type="Proteomes" id="UP000030689">
    <property type="component" value="Unassembled WGS sequence"/>
</dbReference>
<dbReference type="FunFam" id="1.20.1280.290:FF:000001">
    <property type="entry name" value="Bidirectional sugar transporter SWEET"/>
    <property type="match status" value="1"/>
</dbReference>
<evidence type="ECO:0000256" key="2">
    <source>
        <dbReference type="ARBA" id="ARBA00007809"/>
    </source>
</evidence>
<feature type="transmembrane region" description="Helical" evidence="9">
    <location>
        <begin position="104"/>
        <end position="127"/>
    </location>
</feature>
<comment type="subcellular location">
    <subcellularLocation>
        <location evidence="9">Cell membrane</location>
        <topology evidence="9">Multi-pass membrane protein</topology>
    </subcellularLocation>
    <subcellularLocation>
        <location evidence="1">Endomembrane system</location>
        <topology evidence="1">Multi-pass membrane protein</topology>
    </subcellularLocation>
</comment>
<evidence type="ECO:0000256" key="3">
    <source>
        <dbReference type="ARBA" id="ARBA00022448"/>
    </source>
</evidence>
<comment type="function">
    <text evidence="9">Mediates both low-affinity uptake and efflux of sugar across the membrane.</text>
</comment>
<sequence>MVDAKKVRFIIGVIGNVISFGLFLSPVPTFWRIIKKKDVEEFQPYPYVATVMNCMLWVFYGLPVVHKDSILVTTINGVGLVFEAVYLSIFVYHCGNKKNFRRNIGLYLLAEIIAVAGIVLITLFAIQNAFAKQTFVGVICDIFNIAMYGAPSLVIKKVVETKSVEYMPFLLSFISFINAVIWTTYSLIYKIDLYVLISNGLGTLLCASQLIVYAIYRKSTPVNKTAKPSEIEIPATERV</sequence>
<dbReference type="AlphaFoldDB" id="V4LT11"/>
<dbReference type="PANTHER" id="PTHR10791:SF236">
    <property type="entry name" value="BIDIRECTIONAL SUGAR TRANSPORTER SWEET8"/>
    <property type="match status" value="1"/>
</dbReference>
<dbReference type="OMA" id="LGAHTHK"/>
<accession>V4LT11</accession>
<feature type="transmembrane region" description="Helical" evidence="9">
    <location>
        <begin position="45"/>
        <end position="64"/>
    </location>
</feature>
<keyword evidence="7 9" id="KW-1133">Transmembrane helix</keyword>
<comment type="similarity">
    <text evidence="2 9">Belongs to the SWEET sugar transporter family.</text>
</comment>
<evidence type="ECO:0000256" key="7">
    <source>
        <dbReference type="ARBA" id="ARBA00022989"/>
    </source>
</evidence>
<evidence type="ECO:0000256" key="1">
    <source>
        <dbReference type="ARBA" id="ARBA00004127"/>
    </source>
</evidence>
<evidence type="ECO:0000313" key="10">
    <source>
        <dbReference type="EMBL" id="ESQ46969.1"/>
    </source>
</evidence>
<gene>
    <name evidence="10" type="ORF">EUTSA_v10027903mg</name>
</gene>
<keyword evidence="8 9" id="KW-0472">Membrane</keyword>
<feature type="transmembrane region" description="Helical" evidence="9">
    <location>
        <begin position="166"/>
        <end position="188"/>
    </location>
</feature>
<dbReference type="InterPro" id="IPR047664">
    <property type="entry name" value="SWEET"/>
</dbReference>
<keyword evidence="11" id="KW-1185">Reference proteome</keyword>
<dbReference type="EMBL" id="KI517416">
    <property type="protein sequence ID" value="ESQ46969.1"/>
    <property type="molecule type" value="Genomic_DNA"/>
</dbReference>
<dbReference type="InterPro" id="IPR004316">
    <property type="entry name" value="SWEET_rpt"/>
</dbReference>
<keyword evidence="3 9" id="KW-0813">Transport</keyword>
<protein>
    <recommendedName>
        <fullName evidence="9">Bidirectional sugar transporter SWEET</fullName>
    </recommendedName>
</protein>
<dbReference type="eggNOG" id="KOG1623">
    <property type="taxonomic scope" value="Eukaryota"/>
</dbReference>
<dbReference type="GO" id="GO:0051119">
    <property type="term" value="F:sugar transmembrane transporter activity"/>
    <property type="evidence" value="ECO:0007669"/>
    <property type="project" value="InterPro"/>
</dbReference>
<evidence type="ECO:0000313" key="11">
    <source>
        <dbReference type="Proteomes" id="UP000030689"/>
    </source>
</evidence>
<dbReference type="GO" id="GO:0010584">
    <property type="term" value="P:pollen exine formation"/>
    <property type="evidence" value="ECO:0007669"/>
    <property type="project" value="EnsemblPlants"/>
</dbReference>
<evidence type="ECO:0000256" key="8">
    <source>
        <dbReference type="ARBA" id="ARBA00023136"/>
    </source>
</evidence>
<feature type="transmembrane region" description="Helical" evidence="9">
    <location>
        <begin position="6"/>
        <end position="24"/>
    </location>
</feature>
<feature type="transmembrane region" description="Helical" evidence="9">
    <location>
        <begin position="194"/>
        <end position="216"/>
    </location>
</feature>
<proteinExistence type="inferred from homology"/>
<evidence type="ECO:0000256" key="4">
    <source>
        <dbReference type="ARBA" id="ARBA00022597"/>
    </source>
</evidence>
<dbReference type="KEGG" id="eus:EUTSA_v10027903mg"/>